<gene>
    <name evidence="2" type="ORF">LXM26_24220</name>
</gene>
<feature type="domain" description="SnoaL-like" evidence="1">
    <location>
        <begin position="12"/>
        <end position="110"/>
    </location>
</feature>
<proteinExistence type="predicted"/>
<dbReference type="EMBL" id="JAJTTC010000008">
    <property type="protein sequence ID" value="MCF0064638.1"/>
    <property type="molecule type" value="Genomic_DNA"/>
</dbReference>
<dbReference type="InterPro" id="IPR037401">
    <property type="entry name" value="SnoaL-like"/>
</dbReference>
<accession>A0A9X1PS35</accession>
<comment type="caution">
    <text evidence="2">The sequence shown here is derived from an EMBL/GenBank/DDBJ whole genome shotgun (WGS) entry which is preliminary data.</text>
</comment>
<dbReference type="Gene3D" id="3.10.450.50">
    <property type="match status" value="1"/>
</dbReference>
<dbReference type="Pfam" id="PF12680">
    <property type="entry name" value="SnoaL_2"/>
    <property type="match status" value="1"/>
</dbReference>
<sequence length="121" mass="13765">MDAEFIKTLQENHVAAWNERDREKRDSLLKDIYAEDIKMYDPNSILESLAEVSDFIGTLHKQDPDFYFSAAKPIEVTQNGVRLYGHIGTKENPAIVSSMDFFIIENGKAAHLYVMMEPAAP</sequence>
<keyword evidence="3" id="KW-1185">Reference proteome</keyword>
<dbReference type="Proteomes" id="UP001139000">
    <property type="component" value="Unassembled WGS sequence"/>
</dbReference>
<reference evidence="2" key="1">
    <citation type="submission" date="2021-12" db="EMBL/GenBank/DDBJ databases">
        <title>Novel species in genus Dyadobacter.</title>
        <authorList>
            <person name="Ma C."/>
        </authorList>
    </citation>
    <scope>NUCLEOTIDE SEQUENCE</scope>
    <source>
        <strain evidence="2">LJ419</strain>
    </source>
</reference>
<name>A0A9X1PS35_9BACT</name>
<evidence type="ECO:0000313" key="2">
    <source>
        <dbReference type="EMBL" id="MCF0064638.1"/>
    </source>
</evidence>
<evidence type="ECO:0000259" key="1">
    <source>
        <dbReference type="Pfam" id="PF12680"/>
    </source>
</evidence>
<organism evidence="2 3">
    <name type="scientific">Dyadobacter chenwenxiniae</name>
    <dbReference type="NCBI Taxonomy" id="2906456"/>
    <lineage>
        <taxon>Bacteria</taxon>
        <taxon>Pseudomonadati</taxon>
        <taxon>Bacteroidota</taxon>
        <taxon>Cytophagia</taxon>
        <taxon>Cytophagales</taxon>
        <taxon>Spirosomataceae</taxon>
        <taxon>Dyadobacter</taxon>
    </lineage>
</organism>
<protein>
    <submittedName>
        <fullName evidence="2">Nuclear transport factor 2 family protein</fullName>
    </submittedName>
</protein>
<dbReference type="AlphaFoldDB" id="A0A9X1PS35"/>
<dbReference type="RefSeq" id="WP_234657587.1">
    <property type="nucleotide sequence ID" value="NZ_CP094997.1"/>
</dbReference>
<dbReference type="SUPFAM" id="SSF54427">
    <property type="entry name" value="NTF2-like"/>
    <property type="match status" value="1"/>
</dbReference>
<evidence type="ECO:0000313" key="3">
    <source>
        <dbReference type="Proteomes" id="UP001139000"/>
    </source>
</evidence>
<dbReference type="InterPro" id="IPR032710">
    <property type="entry name" value="NTF2-like_dom_sf"/>
</dbReference>